<evidence type="ECO:0000256" key="3">
    <source>
        <dbReference type="ARBA" id="ARBA00014376"/>
    </source>
</evidence>
<keyword evidence="8" id="KW-0282">Flagellum</keyword>
<dbReference type="EMBL" id="CP120733">
    <property type="protein sequence ID" value="WFD11671.1"/>
    <property type="molecule type" value="Genomic_DNA"/>
</dbReference>
<keyword evidence="4 6" id="KW-0975">Bacterial flagellum</keyword>
<evidence type="ECO:0000256" key="1">
    <source>
        <dbReference type="ARBA" id="ARBA00004117"/>
    </source>
</evidence>
<dbReference type="PANTHER" id="PTHR30435">
    <property type="entry name" value="FLAGELLAR PROTEIN"/>
    <property type="match status" value="1"/>
</dbReference>
<dbReference type="InterPro" id="IPR006300">
    <property type="entry name" value="FlgB"/>
</dbReference>
<protein>
    <recommendedName>
        <fullName evidence="3 6">Flagellar basal body rod protein FlgB</fullName>
    </recommendedName>
</protein>
<evidence type="ECO:0000256" key="4">
    <source>
        <dbReference type="ARBA" id="ARBA00023143"/>
    </source>
</evidence>
<evidence type="ECO:0000256" key="6">
    <source>
        <dbReference type="PIRNR" id="PIRNR002889"/>
    </source>
</evidence>
<evidence type="ECO:0000256" key="5">
    <source>
        <dbReference type="ARBA" id="ARBA00024934"/>
    </source>
</evidence>
<comment type="subcellular location">
    <subcellularLocation>
        <location evidence="1 6">Bacterial flagellum basal body</location>
    </subcellularLocation>
</comment>
<keyword evidence="8" id="KW-0966">Cell projection</keyword>
<organism evidence="8 9">
    <name type="scientific">Tepidibacter hydrothermalis</name>
    <dbReference type="NCBI Taxonomy" id="3036126"/>
    <lineage>
        <taxon>Bacteria</taxon>
        <taxon>Bacillati</taxon>
        <taxon>Bacillota</taxon>
        <taxon>Clostridia</taxon>
        <taxon>Peptostreptococcales</taxon>
        <taxon>Peptostreptococcaceae</taxon>
        <taxon>Tepidibacter</taxon>
    </lineage>
</organism>
<comment type="function">
    <text evidence="5 6">Structural component of flagellum, the bacterial motility apparatus. Part of the rod structure of flagellar basal body.</text>
</comment>
<evidence type="ECO:0000259" key="7">
    <source>
        <dbReference type="Pfam" id="PF00460"/>
    </source>
</evidence>
<comment type="similarity">
    <text evidence="2 6">Belongs to the flagella basal body rod proteins family.</text>
</comment>
<evidence type="ECO:0000256" key="2">
    <source>
        <dbReference type="ARBA" id="ARBA00009677"/>
    </source>
</evidence>
<dbReference type="PIRSF" id="PIRSF002889">
    <property type="entry name" value="Rod_FlgB"/>
    <property type="match status" value="1"/>
</dbReference>
<accession>A0ABY8EFW3</accession>
<feature type="domain" description="Flagellar basal body rod protein N-terminal" evidence="7">
    <location>
        <begin position="14"/>
        <end position="37"/>
    </location>
</feature>
<evidence type="ECO:0000313" key="8">
    <source>
        <dbReference type="EMBL" id="WFD11671.1"/>
    </source>
</evidence>
<proteinExistence type="inferred from homology"/>
<comment type="subunit">
    <text evidence="6">The basal body constitutes a major portion of the flagellar organelle and consists of a number of rings mounted on a central rod.</text>
</comment>
<dbReference type="Pfam" id="PF00460">
    <property type="entry name" value="Flg_bb_rod"/>
    <property type="match status" value="1"/>
</dbReference>
<dbReference type="NCBIfam" id="TIGR01396">
    <property type="entry name" value="FlgB"/>
    <property type="match status" value="1"/>
</dbReference>
<evidence type="ECO:0000313" key="9">
    <source>
        <dbReference type="Proteomes" id="UP001222800"/>
    </source>
</evidence>
<gene>
    <name evidence="8" type="primary">flgB</name>
    <name evidence="8" type="ORF">P4S50_06235</name>
</gene>
<dbReference type="RefSeq" id="WP_277733790.1">
    <property type="nucleotide sequence ID" value="NZ_CP120733.1"/>
</dbReference>
<dbReference type="PANTHER" id="PTHR30435:SF12">
    <property type="entry name" value="FLAGELLAR BASAL BODY ROD PROTEIN FLGB"/>
    <property type="match status" value="1"/>
</dbReference>
<reference evidence="8 9" key="1">
    <citation type="submission" date="2023-03" db="EMBL/GenBank/DDBJ databases">
        <title>Complete genome sequence of Tepidibacter sp. SWIR-1, isolated from a deep-sea hydrothermal vent.</title>
        <authorList>
            <person name="Li X."/>
        </authorList>
    </citation>
    <scope>NUCLEOTIDE SEQUENCE [LARGE SCALE GENOMIC DNA]</scope>
    <source>
        <strain evidence="8 9">SWIR-1</strain>
    </source>
</reference>
<name>A0ABY8EFW3_9FIRM</name>
<sequence length="133" mass="15098">MRLNDNINLLSKSLDAYSIRQNAINNNISNSNTPNYKRKDVEFDKILRKITNENGINIKTTNPKHIGTDIDKLDLKPKIIIDKNTKSRLDGNNVDIDVEMAELSKNYIKYNVASQQITSAFKRYKNAISGGGR</sequence>
<dbReference type="InterPro" id="IPR001444">
    <property type="entry name" value="Flag_bb_rod_N"/>
</dbReference>
<keyword evidence="8" id="KW-0969">Cilium</keyword>
<keyword evidence="9" id="KW-1185">Reference proteome</keyword>
<dbReference type="Proteomes" id="UP001222800">
    <property type="component" value="Chromosome"/>
</dbReference>